<dbReference type="OrthoDB" id="2919534at2759"/>
<comment type="caution">
    <text evidence="1">The sequence shown here is derived from an EMBL/GenBank/DDBJ whole genome shotgun (WGS) entry which is preliminary data.</text>
</comment>
<gene>
    <name evidence="1" type="ORF">CR513_14260</name>
</gene>
<name>A0A371HHP2_MUCPR</name>
<keyword evidence="2" id="KW-1185">Reference proteome</keyword>
<feature type="non-terminal residue" evidence="1">
    <location>
        <position position="74"/>
    </location>
</feature>
<reference evidence="1" key="1">
    <citation type="submission" date="2018-05" db="EMBL/GenBank/DDBJ databases">
        <title>Draft genome of Mucuna pruriens seed.</title>
        <authorList>
            <person name="Nnadi N.E."/>
            <person name="Vos R."/>
            <person name="Hasami M.H."/>
            <person name="Devisetty U.K."/>
            <person name="Aguiy J.C."/>
        </authorList>
    </citation>
    <scope>NUCLEOTIDE SEQUENCE [LARGE SCALE GENOMIC DNA]</scope>
    <source>
        <strain evidence="1">JCA_2017</strain>
    </source>
</reference>
<dbReference type="AlphaFoldDB" id="A0A371HHP2"/>
<dbReference type="Proteomes" id="UP000257109">
    <property type="component" value="Unassembled WGS sequence"/>
</dbReference>
<feature type="non-terminal residue" evidence="1">
    <location>
        <position position="1"/>
    </location>
</feature>
<organism evidence="1 2">
    <name type="scientific">Mucuna pruriens</name>
    <name type="common">Velvet bean</name>
    <name type="synonym">Dolichos pruriens</name>
    <dbReference type="NCBI Taxonomy" id="157652"/>
    <lineage>
        <taxon>Eukaryota</taxon>
        <taxon>Viridiplantae</taxon>
        <taxon>Streptophyta</taxon>
        <taxon>Embryophyta</taxon>
        <taxon>Tracheophyta</taxon>
        <taxon>Spermatophyta</taxon>
        <taxon>Magnoliopsida</taxon>
        <taxon>eudicotyledons</taxon>
        <taxon>Gunneridae</taxon>
        <taxon>Pentapetalae</taxon>
        <taxon>rosids</taxon>
        <taxon>fabids</taxon>
        <taxon>Fabales</taxon>
        <taxon>Fabaceae</taxon>
        <taxon>Papilionoideae</taxon>
        <taxon>50 kb inversion clade</taxon>
        <taxon>NPAAA clade</taxon>
        <taxon>indigoferoid/millettioid clade</taxon>
        <taxon>Phaseoleae</taxon>
        <taxon>Mucuna</taxon>
    </lineage>
</organism>
<sequence length="74" mass="8012">MDIQPAYSCLLGRPWIHAAGAIPSLLHYNVKFIVNGQLIIVMGEKEIMVSTSFPTIETGKGDIKPSKAVIMAAK</sequence>
<accession>A0A371HHP2</accession>
<evidence type="ECO:0000313" key="2">
    <source>
        <dbReference type="Proteomes" id="UP000257109"/>
    </source>
</evidence>
<dbReference type="EMBL" id="QJKJ01002562">
    <property type="protein sequence ID" value="RDY02315.1"/>
    <property type="molecule type" value="Genomic_DNA"/>
</dbReference>
<protein>
    <submittedName>
        <fullName evidence="1">Uncharacterized protein</fullName>
    </submittedName>
</protein>
<evidence type="ECO:0000313" key="1">
    <source>
        <dbReference type="EMBL" id="RDY02315.1"/>
    </source>
</evidence>
<proteinExistence type="predicted"/>